<dbReference type="NCBIfam" id="NF004363">
    <property type="entry name" value="PRK05738.2-4"/>
    <property type="match status" value="1"/>
</dbReference>
<dbReference type="GO" id="GO:0019843">
    <property type="term" value="F:rRNA binding"/>
    <property type="evidence" value="ECO:0007669"/>
    <property type="project" value="UniProtKB-UniRule"/>
</dbReference>
<keyword evidence="2 4" id="KW-0689">Ribosomal protein</keyword>
<accession>A0A2T0WIY2</accession>
<dbReference type="Proteomes" id="UP000238157">
    <property type="component" value="Unassembled WGS sequence"/>
</dbReference>
<dbReference type="OrthoDB" id="9797862at2"/>
<dbReference type="Pfam" id="PF00276">
    <property type="entry name" value="Ribosomal_L23"/>
    <property type="match status" value="1"/>
</dbReference>
<dbReference type="GO" id="GO:1990904">
    <property type="term" value="C:ribonucleoprotein complex"/>
    <property type="evidence" value="ECO:0007669"/>
    <property type="project" value="UniProtKB-KW"/>
</dbReference>
<organism evidence="5 6">
    <name type="scientific">Mongoliibacter ruber</name>
    <dbReference type="NCBI Taxonomy" id="1750599"/>
    <lineage>
        <taxon>Bacteria</taxon>
        <taxon>Pseudomonadati</taxon>
        <taxon>Bacteroidota</taxon>
        <taxon>Cytophagia</taxon>
        <taxon>Cytophagales</taxon>
        <taxon>Cyclobacteriaceae</taxon>
        <taxon>Mongoliibacter</taxon>
    </lineage>
</organism>
<dbReference type="InterPro" id="IPR013025">
    <property type="entry name" value="Ribosomal_uL23-like"/>
</dbReference>
<dbReference type="InterPro" id="IPR012677">
    <property type="entry name" value="Nucleotide-bd_a/b_plait_sf"/>
</dbReference>
<keyword evidence="3 4" id="KW-0687">Ribonucleoprotein</keyword>
<comment type="similarity">
    <text evidence="1 4">Belongs to the universal ribosomal protein uL23 family.</text>
</comment>
<evidence type="ECO:0000256" key="1">
    <source>
        <dbReference type="ARBA" id="ARBA00006700"/>
    </source>
</evidence>
<dbReference type="EMBL" id="PVTR01000008">
    <property type="protein sequence ID" value="PRY86671.1"/>
    <property type="molecule type" value="Genomic_DNA"/>
</dbReference>
<comment type="function">
    <text evidence="4">One of the early assembly proteins it binds 23S rRNA. One of the proteins that surrounds the polypeptide exit tunnel on the outside of the ribosome. Forms the main docking site for trigger factor binding to the ribosome.</text>
</comment>
<dbReference type="PANTHER" id="PTHR11620">
    <property type="entry name" value="60S RIBOSOMAL PROTEIN L23A"/>
    <property type="match status" value="1"/>
</dbReference>
<evidence type="ECO:0000256" key="4">
    <source>
        <dbReference type="HAMAP-Rule" id="MF_01369"/>
    </source>
</evidence>
<evidence type="ECO:0000313" key="6">
    <source>
        <dbReference type="Proteomes" id="UP000238157"/>
    </source>
</evidence>
<dbReference type="SUPFAM" id="SSF54189">
    <property type="entry name" value="Ribosomal proteins S24e, L23 and L15e"/>
    <property type="match status" value="1"/>
</dbReference>
<comment type="caution">
    <text evidence="5">The sequence shown here is derived from an EMBL/GenBank/DDBJ whole genome shotgun (WGS) entry which is preliminary data.</text>
</comment>
<dbReference type="GO" id="GO:0006412">
    <property type="term" value="P:translation"/>
    <property type="evidence" value="ECO:0007669"/>
    <property type="project" value="UniProtKB-UniRule"/>
</dbReference>
<protein>
    <recommendedName>
        <fullName evidence="4">Large ribosomal subunit protein uL23</fullName>
    </recommendedName>
</protein>
<comment type="subunit">
    <text evidence="4">Part of the 50S ribosomal subunit. Contacts protein L29, and trigger factor when it is bound to the ribosome.</text>
</comment>
<evidence type="ECO:0000256" key="2">
    <source>
        <dbReference type="ARBA" id="ARBA00022980"/>
    </source>
</evidence>
<dbReference type="HAMAP" id="MF_01369_B">
    <property type="entry name" value="Ribosomal_uL23_B"/>
    <property type="match status" value="1"/>
</dbReference>
<gene>
    <name evidence="4" type="primary">rplW</name>
    <name evidence="5" type="ORF">CLW00_108158</name>
</gene>
<dbReference type="InterPro" id="IPR012678">
    <property type="entry name" value="Ribosomal_uL23/eL15/eS24_sf"/>
</dbReference>
<dbReference type="GO" id="GO:0003735">
    <property type="term" value="F:structural constituent of ribosome"/>
    <property type="evidence" value="ECO:0007669"/>
    <property type="project" value="InterPro"/>
</dbReference>
<keyword evidence="4" id="KW-0699">rRNA-binding</keyword>
<reference evidence="5 6" key="1">
    <citation type="submission" date="2018-03" db="EMBL/GenBank/DDBJ databases">
        <title>Genomic Encyclopedia of Archaeal and Bacterial Type Strains, Phase II (KMG-II): from individual species to whole genera.</title>
        <authorList>
            <person name="Goeker M."/>
        </authorList>
    </citation>
    <scope>NUCLEOTIDE SEQUENCE [LARGE SCALE GENOMIC DNA]</scope>
    <source>
        <strain evidence="5 6">DSM 27929</strain>
    </source>
</reference>
<keyword evidence="4" id="KW-0694">RNA-binding</keyword>
<keyword evidence="6" id="KW-1185">Reference proteome</keyword>
<dbReference type="AlphaFoldDB" id="A0A2T0WIY2"/>
<proteinExistence type="inferred from homology"/>
<dbReference type="Gene3D" id="3.30.70.330">
    <property type="match status" value="1"/>
</dbReference>
<evidence type="ECO:0000256" key="3">
    <source>
        <dbReference type="ARBA" id="ARBA00023274"/>
    </source>
</evidence>
<evidence type="ECO:0000313" key="5">
    <source>
        <dbReference type="EMBL" id="PRY86671.1"/>
    </source>
</evidence>
<dbReference type="RefSeq" id="WP_106134400.1">
    <property type="nucleotide sequence ID" value="NZ_PVTR01000008.1"/>
</dbReference>
<name>A0A2T0WIY2_9BACT</name>
<sequence>MDILKKPLITEKISAMNEQGIYGFIVEKKASKPEIKKAVEKMYDVKVVEIRTMRYAGKPKTRYTKTKIVSGFSNAFKKAIVQVAEGDIIDFYGEI</sequence>
<dbReference type="GO" id="GO:0005840">
    <property type="term" value="C:ribosome"/>
    <property type="evidence" value="ECO:0007669"/>
    <property type="project" value="UniProtKB-KW"/>
</dbReference>